<dbReference type="InterPro" id="IPR023406">
    <property type="entry name" value="Topo_IA_AS"/>
</dbReference>
<sequence>MTTLVIVESPGKIKKIKEYLGPGYEVLASVGHVRDLPGTREQVPKVIAGEPWAKLGVNPSTFQPYYVVSPGKTDVVQRLKAAHARADRTLLAMDQDREGEAIAWHVSRVIGDQHPQRITFTEITKDALARAVNNPRPLNMSLVGAQEARRILDRLVGYEVSPLLWDAIGPRLSAGRVQSATLLLLVQRDLARMAFRSAEYWVLRADAHTSPSFTATVTASKTREFPHGRDLAKASDFAPDGTLKPDRDVLQLTEAQASAILGVIDGKTATVTQVERSEVRSKPRPPFVTDTLQQAGERLGLSIDQVMSVAQELYEGGYITYMRTDSVSLSEEALLAARAEVSHLFGAPALPPQPRQYATRDKNAQEAHEAIRPSGSTFRRPDDLKAELSAPQLLLYTAIYQRTVASQMHDTVYAQTNVVLTCGPATLAASGRILTFAGHTRLLNDAEEGDDSQALPDLDVGSSMRLSAKEAELKKTSAPGRYTPASLIKAMKSAGIGRPATYQATVKTLNDRGYTVQLGKHLGVSALGLLVGSYLNKQLKKLMSKDFTAGMEHDLDRVAQGELTRVQYLTRAWSEELAPLIRQAEKTPPLLRLPHLEGVTLHATRDGVQIRSAAGTGTIPLTVAPADLKPGDVDKVIRGTYAPKRAARSGGGERKSRAAHNEKAASARPRKPRSGTKKSSSRSR</sequence>
<feature type="site" description="Interaction with DNA" evidence="8">
    <location>
        <position position="150"/>
    </location>
</feature>
<organism evidence="12 13">
    <name type="scientific">Deinococcus ficus</name>
    <dbReference type="NCBI Taxonomy" id="317577"/>
    <lineage>
        <taxon>Bacteria</taxon>
        <taxon>Thermotogati</taxon>
        <taxon>Deinococcota</taxon>
        <taxon>Deinococci</taxon>
        <taxon>Deinococcales</taxon>
        <taxon>Deinococcaceae</taxon>
        <taxon>Deinococcus</taxon>
    </lineage>
</organism>
<evidence type="ECO:0000259" key="11">
    <source>
        <dbReference type="PROSITE" id="PS52039"/>
    </source>
</evidence>
<comment type="subunit">
    <text evidence="8">Monomer.</text>
</comment>
<dbReference type="InterPro" id="IPR005733">
    <property type="entry name" value="TopoI_bac-type"/>
</dbReference>
<proteinExistence type="inferred from homology"/>
<dbReference type="InterPro" id="IPR023405">
    <property type="entry name" value="Topo_IA_core_domain"/>
</dbReference>
<feature type="compositionally biased region" description="Basic and acidic residues" evidence="9">
    <location>
        <begin position="651"/>
        <end position="665"/>
    </location>
</feature>
<evidence type="ECO:0000256" key="7">
    <source>
        <dbReference type="ARBA" id="ARBA00023235"/>
    </source>
</evidence>
<name>A0A221T2W9_9DEIO</name>
<feature type="compositionally biased region" description="Basic residues" evidence="9">
    <location>
        <begin position="668"/>
        <end position="684"/>
    </location>
</feature>
<evidence type="ECO:0000256" key="3">
    <source>
        <dbReference type="ARBA" id="ARBA00022723"/>
    </source>
</evidence>
<evidence type="ECO:0000256" key="1">
    <source>
        <dbReference type="ARBA" id="ARBA00000213"/>
    </source>
</evidence>
<dbReference type="InterPro" id="IPR006171">
    <property type="entry name" value="TOPRIM_dom"/>
</dbReference>
<dbReference type="PANTHER" id="PTHR42785:SF1">
    <property type="entry name" value="DNA TOPOISOMERASE"/>
    <property type="match status" value="1"/>
</dbReference>
<dbReference type="GO" id="GO:0003917">
    <property type="term" value="F:DNA topoisomerase type I (single strand cut, ATP-independent) activity"/>
    <property type="evidence" value="ECO:0007669"/>
    <property type="project" value="UniProtKB-UniRule"/>
</dbReference>
<reference evidence="12 13" key="1">
    <citation type="submission" date="2017-05" db="EMBL/GenBank/DDBJ databases">
        <title>The complete genome sequence of Deinococcus ficus isolated from the rhizosphere of the Ficus religiosa L. in Taiwan.</title>
        <authorList>
            <person name="Wu K.-M."/>
            <person name="Liao T.-L."/>
            <person name="Liu Y.-M."/>
            <person name="Young C.-C."/>
            <person name="Tsai S.-F."/>
        </authorList>
    </citation>
    <scope>NUCLEOTIDE SEQUENCE [LARGE SCALE GENOMIC DNA]</scope>
    <source>
        <strain evidence="12 13">CC-FR2-10</strain>
        <plasmid evidence="13">pdfi3</plasmid>
    </source>
</reference>
<dbReference type="Gene3D" id="1.10.290.10">
    <property type="entry name" value="Topoisomerase I, domain 4"/>
    <property type="match status" value="1"/>
</dbReference>
<dbReference type="Gene3D" id="1.10.460.10">
    <property type="entry name" value="Topoisomerase I, domain 2"/>
    <property type="match status" value="1"/>
</dbReference>
<dbReference type="CDD" id="cd03363">
    <property type="entry name" value="TOPRIM_TopoIA_TopoI"/>
    <property type="match status" value="1"/>
</dbReference>
<feature type="site" description="Interaction with DNA" evidence="8">
    <location>
        <position position="32"/>
    </location>
</feature>
<evidence type="ECO:0000313" key="12">
    <source>
        <dbReference type="EMBL" id="ASN83242.1"/>
    </source>
</evidence>
<dbReference type="InterPro" id="IPR003601">
    <property type="entry name" value="Topo_IA_2"/>
</dbReference>
<dbReference type="SUPFAM" id="SSF56712">
    <property type="entry name" value="Prokaryotic type I DNA topoisomerase"/>
    <property type="match status" value="1"/>
</dbReference>
<dbReference type="InterPro" id="IPR013826">
    <property type="entry name" value="Topo_IA_cen_sub3"/>
</dbReference>
<protein>
    <recommendedName>
        <fullName evidence="8">DNA topoisomerase 1</fullName>
        <ecNumber evidence="8">5.6.2.1</ecNumber>
    </recommendedName>
    <alternativeName>
        <fullName evidence="8">DNA topoisomerase I</fullName>
    </alternativeName>
</protein>
<feature type="site" description="Interaction with DNA" evidence="8">
    <location>
        <position position="153"/>
    </location>
</feature>
<feature type="site" description="Interaction with DNA" evidence="8">
    <location>
        <position position="149"/>
    </location>
</feature>
<evidence type="ECO:0000256" key="9">
    <source>
        <dbReference type="SAM" id="MobiDB-lite"/>
    </source>
</evidence>
<dbReference type="PROSITE" id="PS52039">
    <property type="entry name" value="TOPO_IA_2"/>
    <property type="match status" value="1"/>
</dbReference>
<keyword evidence="5 8" id="KW-0799">Topoisomerase</keyword>
<keyword evidence="6 8" id="KW-0238">DNA-binding</keyword>
<evidence type="ECO:0000256" key="5">
    <source>
        <dbReference type="ARBA" id="ARBA00023029"/>
    </source>
</evidence>
<geneLocation type="plasmid" evidence="13">
    <name>pdfi3</name>
</geneLocation>
<keyword evidence="4" id="KW-0460">Magnesium</keyword>
<dbReference type="InterPro" id="IPR003602">
    <property type="entry name" value="Topo_IA_DNA-bd_dom"/>
</dbReference>
<feature type="site" description="Interaction with DNA" evidence="8">
    <location>
        <position position="323"/>
    </location>
</feature>
<dbReference type="GO" id="GO:0046872">
    <property type="term" value="F:metal ion binding"/>
    <property type="evidence" value="ECO:0007669"/>
    <property type="project" value="UniProtKB-KW"/>
</dbReference>
<dbReference type="RefSeq" id="WP_051307696.1">
    <property type="nucleotide sequence ID" value="NZ_CP021084.1"/>
</dbReference>
<evidence type="ECO:0000256" key="2">
    <source>
        <dbReference type="ARBA" id="ARBA00009446"/>
    </source>
</evidence>
<dbReference type="PANTHER" id="PTHR42785">
    <property type="entry name" value="DNA TOPOISOMERASE, TYPE IA, CORE"/>
    <property type="match status" value="1"/>
</dbReference>
<dbReference type="InterPro" id="IPR013825">
    <property type="entry name" value="Topo_IA_cen_sub2"/>
</dbReference>
<dbReference type="AlphaFoldDB" id="A0A221T2W9"/>
<feature type="region of interest" description="Disordered" evidence="9">
    <location>
        <begin position="641"/>
        <end position="684"/>
    </location>
</feature>
<comment type="similarity">
    <text evidence="2 8">Belongs to the type IA topoisomerase family.</text>
</comment>
<dbReference type="Proteomes" id="UP000259030">
    <property type="component" value="Plasmid pDFI3"/>
</dbReference>
<dbReference type="InterPro" id="IPR013824">
    <property type="entry name" value="Topo_IA_cen_sub1"/>
</dbReference>
<keyword evidence="7 8" id="KW-0413">Isomerase</keyword>
<feature type="region of interest" description="Interaction with DNA" evidence="8">
    <location>
        <begin position="173"/>
        <end position="178"/>
    </location>
</feature>
<dbReference type="CDD" id="cd00186">
    <property type="entry name" value="TOP1Ac"/>
    <property type="match status" value="1"/>
</dbReference>
<dbReference type="InterPro" id="IPR034149">
    <property type="entry name" value="TOPRIM_TopoI"/>
</dbReference>
<dbReference type="GO" id="GO:0003677">
    <property type="term" value="F:DNA binding"/>
    <property type="evidence" value="ECO:0007669"/>
    <property type="project" value="UniProtKB-KW"/>
</dbReference>
<dbReference type="Pfam" id="PF01131">
    <property type="entry name" value="Topoisom_bac"/>
    <property type="match status" value="1"/>
</dbReference>
<comment type="catalytic activity">
    <reaction evidence="1 8">
        <text>ATP-independent breakage of single-stranded DNA, followed by passage and rejoining.</text>
        <dbReference type="EC" id="5.6.2.1"/>
    </reaction>
</comment>
<dbReference type="InterPro" id="IPR000380">
    <property type="entry name" value="Topo_IA"/>
</dbReference>
<keyword evidence="3" id="KW-0479">Metal-binding</keyword>
<dbReference type="KEGG" id="dfc:DFI_18770"/>
<feature type="site" description="Interaction with DNA" evidence="8">
    <location>
        <position position="158"/>
    </location>
</feature>
<feature type="domain" description="Toprim" evidence="10">
    <location>
        <begin position="2"/>
        <end position="125"/>
    </location>
</feature>
<keyword evidence="12" id="KW-0614">Plasmid</keyword>
<evidence type="ECO:0000256" key="8">
    <source>
        <dbReference type="HAMAP-Rule" id="MF_00952"/>
    </source>
</evidence>
<evidence type="ECO:0000256" key="4">
    <source>
        <dbReference type="ARBA" id="ARBA00022842"/>
    </source>
</evidence>
<dbReference type="SMART" id="SM00436">
    <property type="entry name" value="TOP1Bc"/>
    <property type="match status" value="1"/>
</dbReference>
<feature type="site" description="Interaction with DNA" evidence="8">
    <location>
        <position position="165"/>
    </location>
</feature>
<dbReference type="InterPro" id="IPR028612">
    <property type="entry name" value="Topoisom_1_IA"/>
</dbReference>
<dbReference type="Gene3D" id="2.70.20.10">
    <property type="entry name" value="Topoisomerase I, domain 3"/>
    <property type="match status" value="1"/>
</dbReference>
<dbReference type="Pfam" id="PF01751">
    <property type="entry name" value="Toprim"/>
    <property type="match status" value="1"/>
</dbReference>
<dbReference type="PROSITE" id="PS50880">
    <property type="entry name" value="TOPRIM"/>
    <property type="match status" value="1"/>
</dbReference>
<dbReference type="Gene3D" id="3.40.50.140">
    <property type="match status" value="1"/>
</dbReference>
<dbReference type="SMART" id="SM00493">
    <property type="entry name" value="TOPRIM"/>
    <property type="match status" value="1"/>
</dbReference>
<feature type="active site" description="O-(5'-phospho-DNA)-tyrosine intermediate" evidence="8">
    <location>
        <position position="321"/>
    </location>
</feature>
<accession>A0A221T2W9</accession>
<dbReference type="EMBL" id="CP021084">
    <property type="protein sequence ID" value="ASN83242.1"/>
    <property type="molecule type" value="Genomic_DNA"/>
</dbReference>
<feature type="site" description="Interaction with DNA" evidence="8">
    <location>
        <position position="512"/>
    </location>
</feature>
<dbReference type="PROSITE" id="PS00396">
    <property type="entry name" value="TOPO_IA_1"/>
    <property type="match status" value="1"/>
</dbReference>
<comment type="function">
    <text evidence="8">Releases the supercoiling and torsional tension of DNA, which is introduced during the DNA replication and transcription, by transiently cleaving and rejoining one strand of the DNA duplex. Introduces a single-strand break via transesterification at a target site in duplex DNA. The scissile phosphodiester is attacked by the catalytic tyrosine of the enzyme, resulting in the formation of a DNA-(5'-phosphotyrosyl)-enzyme intermediate and the expulsion of a 3'-OH DNA strand. The free DNA strand then undergoes passage around the unbroken strand, thus removing DNA supercoils. Finally, in the religation step, the DNA 3'-OH attacks the covalent intermediate to expel the active-site tyrosine and restore the DNA phosphodiester backbone.</text>
</comment>
<dbReference type="NCBIfam" id="TIGR01051">
    <property type="entry name" value="topA_bact"/>
    <property type="match status" value="1"/>
</dbReference>
<dbReference type="SMART" id="SM00437">
    <property type="entry name" value="TOP1Ac"/>
    <property type="match status" value="1"/>
</dbReference>
<dbReference type="EC" id="5.6.2.1" evidence="8"/>
<dbReference type="HAMAP" id="MF_00952">
    <property type="entry name" value="Topoisom_1_prok"/>
    <property type="match status" value="1"/>
</dbReference>
<keyword evidence="13" id="KW-1185">Reference proteome</keyword>
<feature type="domain" description="Topo IA-type catalytic" evidence="11">
    <location>
        <begin position="139"/>
        <end position="581"/>
    </location>
</feature>
<evidence type="ECO:0000256" key="6">
    <source>
        <dbReference type="ARBA" id="ARBA00023125"/>
    </source>
</evidence>
<evidence type="ECO:0000259" key="10">
    <source>
        <dbReference type="PROSITE" id="PS50880"/>
    </source>
</evidence>
<dbReference type="PRINTS" id="PR00417">
    <property type="entry name" value="PRTPISMRASEI"/>
</dbReference>
<dbReference type="InterPro" id="IPR013497">
    <property type="entry name" value="Topo_IA_cen"/>
</dbReference>
<gene>
    <name evidence="8" type="primary">topA</name>
    <name evidence="12" type="ORF">DFI_18770</name>
</gene>
<dbReference type="GO" id="GO:0006265">
    <property type="term" value="P:DNA topological change"/>
    <property type="evidence" value="ECO:0007669"/>
    <property type="project" value="UniProtKB-UniRule"/>
</dbReference>
<evidence type="ECO:0000313" key="13">
    <source>
        <dbReference type="Proteomes" id="UP000259030"/>
    </source>
</evidence>